<dbReference type="STRING" id="910347.SAMN05421773_114159"/>
<dbReference type="Pfam" id="PF16715">
    <property type="entry name" value="CDPS"/>
    <property type="match status" value="1"/>
</dbReference>
<dbReference type="RefSeq" id="WP_093840772.1">
    <property type="nucleotide sequence ID" value="NZ_FOLM01000014.1"/>
</dbReference>
<evidence type="ECO:0000256" key="1">
    <source>
        <dbReference type="ARBA" id="ARBA00006034"/>
    </source>
</evidence>
<keyword evidence="5" id="KW-1185">Reference proteome</keyword>
<keyword evidence="2" id="KW-0808">Transferase</keyword>
<name>A0A1I1S8C0_9ACTN</name>
<dbReference type="Gene3D" id="3.40.50.11710">
    <property type="entry name" value="Cyclodipeptide synthase"/>
    <property type="match status" value="1"/>
</dbReference>
<evidence type="ECO:0000256" key="2">
    <source>
        <dbReference type="ARBA" id="ARBA00022679"/>
    </source>
</evidence>
<dbReference type="NCBIfam" id="TIGR04539">
    <property type="entry name" value="tRNA_cyclodipep"/>
    <property type="match status" value="1"/>
</dbReference>
<dbReference type="InterPro" id="IPR030903">
    <property type="entry name" value="CDPS"/>
</dbReference>
<gene>
    <name evidence="4" type="ORF">SAMN05421773_114159</name>
</gene>
<accession>A0A1I1S8C0</accession>
<dbReference type="InterPro" id="IPR038622">
    <property type="entry name" value="CDPS_sf"/>
</dbReference>
<dbReference type="Proteomes" id="UP000199207">
    <property type="component" value="Unassembled WGS sequence"/>
</dbReference>
<proteinExistence type="inferred from homology"/>
<protein>
    <recommendedName>
        <fullName evidence="3">Cyclodipeptide synthase</fullName>
    </recommendedName>
</protein>
<evidence type="ECO:0000313" key="5">
    <source>
        <dbReference type="Proteomes" id="UP000199207"/>
    </source>
</evidence>
<reference evidence="4 5" key="1">
    <citation type="submission" date="2016-10" db="EMBL/GenBank/DDBJ databases">
        <authorList>
            <person name="de Groot N.N."/>
        </authorList>
    </citation>
    <scope>NUCLEOTIDE SEQUENCE [LARGE SCALE GENOMIC DNA]</scope>
    <source>
        <strain evidence="4 5">CGMCC 4.5739</strain>
    </source>
</reference>
<dbReference type="OrthoDB" id="2895472at2"/>
<comment type="similarity">
    <text evidence="1">Belongs to the CDPS family.</text>
</comment>
<evidence type="ECO:0000313" key="4">
    <source>
        <dbReference type="EMBL" id="SFD40868.1"/>
    </source>
</evidence>
<evidence type="ECO:0000256" key="3">
    <source>
        <dbReference type="ARBA" id="ARBA00030771"/>
    </source>
</evidence>
<dbReference type="EMBL" id="FOLM01000014">
    <property type="protein sequence ID" value="SFD40868.1"/>
    <property type="molecule type" value="Genomic_DNA"/>
</dbReference>
<dbReference type="AlphaFoldDB" id="A0A1I1S8C0"/>
<organism evidence="4 5">
    <name type="scientific">Streptomyces aidingensis</name>
    <dbReference type="NCBI Taxonomy" id="910347"/>
    <lineage>
        <taxon>Bacteria</taxon>
        <taxon>Bacillati</taxon>
        <taxon>Actinomycetota</taxon>
        <taxon>Actinomycetes</taxon>
        <taxon>Kitasatosporales</taxon>
        <taxon>Streptomycetaceae</taxon>
        <taxon>Streptomyces</taxon>
    </lineage>
</organism>
<sequence length="248" mass="26989">MTAPAPRPATAFAVEPLTRNCRDVLVRGDHVLIGVSPGNGYFTETRLTELLCWAAGAFRRIDVMIPDCAEAETWIALGHTPEQARHKARAKARRVRNRVTRAWAAAAVPAAGFGLHLLSEFTALPRYRALVRETERALTRDGGLHEGYRRAVHAALRAHLAGADPTPEQTRRAMRYLTAETPFLLDSPGLLDAASSVLVYHRRMEFLEPVFLGRTPLHPSRHQAFAVVRPAGADDAGADAPGNGGDPA</sequence>
<dbReference type="GO" id="GO:0016755">
    <property type="term" value="F:aminoacyltransferase activity"/>
    <property type="evidence" value="ECO:0007669"/>
    <property type="project" value="InterPro"/>
</dbReference>